<dbReference type="GO" id="GO:0016791">
    <property type="term" value="F:phosphatase activity"/>
    <property type="evidence" value="ECO:0007669"/>
    <property type="project" value="TreeGrafter"/>
</dbReference>
<feature type="domain" description="Calcineurin-like phosphoesterase" evidence="1">
    <location>
        <begin position="1"/>
        <end position="193"/>
    </location>
</feature>
<dbReference type="Pfam" id="PF12850">
    <property type="entry name" value="Metallophos_2"/>
    <property type="match status" value="1"/>
</dbReference>
<evidence type="ECO:0000313" key="3">
    <source>
        <dbReference type="Proteomes" id="UP000001400"/>
    </source>
</evidence>
<accession>B5IFQ6</accession>
<dbReference type="OrthoDB" id="9937at2157"/>
<reference evidence="2" key="1">
    <citation type="submission" date="2010-02" db="EMBL/GenBank/DDBJ databases">
        <title>Complete sequence of Aciduliprofundum boonei T469.</title>
        <authorList>
            <consortium name="US DOE Joint Genome Institute"/>
            <person name="Lucas S."/>
            <person name="Copeland A."/>
            <person name="Lapidus A."/>
            <person name="Cheng J.-F."/>
            <person name="Bruce D."/>
            <person name="Goodwin L."/>
            <person name="Pitluck S."/>
            <person name="Saunders E."/>
            <person name="Detter J.C."/>
            <person name="Han C."/>
            <person name="Tapia R."/>
            <person name="Land M."/>
            <person name="Hauser L."/>
            <person name="Kyrpides N."/>
            <person name="Mikhailova N."/>
            <person name="Flores G."/>
            <person name="Reysenbach A.-L."/>
            <person name="Woyke T."/>
        </authorList>
    </citation>
    <scope>NUCLEOTIDE SEQUENCE</scope>
    <source>
        <strain evidence="2">T469</strain>
    </source>
</reference>
<dbReference type="RefSeq" id="WP_008085652.1">
    <property type="nucleotide sequence ID" value="NC_013926.1"/>
</dbReference>
<dbReference type="PANTHER" id="PTHR42850">
    <property type="entry name" value="METALLOPHOSPHOESTERASE"/>
    <property type="match status" value="1"/>
</dbReference>
<dbReference type="InterPro" id="IPR011152">
    <property type="entry name" value="Pesterase_MJ0912"/>
</dbReference>
<dbReference type="STRING" id="439481.Aboo_1179"/>
<dbReference type="InterPro" id="IPR029052">
    <property type="entry name" value="Metallo-depent_PP-like"/>
</dbReference>
<evidence type="ECO:0000313" key="2">
    <source>
        <dbReference type="EMBL" id="ADD08988.1"/>
    </source>
</evidence>
<dbReference type="InterPro" id="IPR050126">
    <property type="entry name" value="Ap4A_hydrolase"/>
</dbReference>
<dbReference type="Gene3D" id="3.60.21.10">
    <property type="match status" value="1"/>
</dbReference>
<dbReference type="PANTHER" id="PTHR42850:SF2">
    <property type="entry name" value="BLL5683 PROTEIN"/>
    <property type="match status" value="1"/>
</dbReference>
<name>B5IFQ6_ACIB4</name>
<dbReference type="GeneID" id="8828139"/>
<keyword evidence="3" id="KW-1185">Reference proteome</keyword>
<dbReference type="eggNOG" id="arCOG01143">
    <property type="taxonomic scope" value="Archaea"/>
</dbReference>
<dbReference type="GO" id="GO:0005737">
    <property type="term" value="C:cytoplasm"/>
    <property type="evidence" value="ECO:0007669"/>
    <property type="project" value="TreeGrafter"/>
</dbReference>
<evidence type="ECO:0000259" key="1">
    <source>
        <dbReference type="Pfam" id="PF12850"/>
    </source>
</evidence>
<dbReference type="HOGENOM" id="CLU_074761_1_1_2"/>
<organism evidence="2 3">
    <name type="scientific">Aciduliprofundum boonei (strain DSM 19572 / T469)</name>
    <dbReference type="NCBI Taxonomy" id="439481"/>
    <lineage>
        <taxon>Archaea</taxon>
        <taxon>Methanobacteriati</taxon>
        <taxon>Thermoplasmatota</taxon>
        <taxon>DHVE2 group</taxon>
        <taxon>Candidatus Aciduliprofundum</taxon>
    </lineage>
</organism>
<dbReference type="PIRSF" id="PIRSF000883">
    <property type="entry name" value="Pesterase_MJ0912"/>
    <property type="match status" value="1"/>
</dbReference>
<dbReference type="KEGG" id="abi:Aboo_1179"/>
<proteinExistence type="predicted"/>
<gene>
    <name evidence="2" type="ordered locus">Aboo_1179</name>
</gene>
<dbReference type="AlphaFoldDB" id="B5IFQ6"/>
<protein>
    <submittedName>
        <fullName evidence="2">Phosphodiesterase, MJ0936 family</fullName>
    </submittedName>
</protein>
<dbReference type="InterPro" id="IPR024654">
    <property type="entry name" value="Calcineurin-like_PHP_lpxH"/>
</dbReference>
<dbReference type="SUPFAM" id="SSF56300">
    <property type="entry name" value="Metallo-dependent phosphatases"/>
    <property type="match status" value="1"/>
</dbReference>
<dbReference type="EMBL" id="CP001941">
    <property type="protein sequence ID" value="ADD08988.1"/>
    <property type="molecule type" value="Genomic_DNA"/>
</dbReference>
<dbReference type="Proteomes" id="UP000001400">
    <property type="component" value="Chromosome"/>
</dbReference>
<sequence>MRILVLSDIHGNYDSLTLILEKEKYDAVWFLGDLTDYGPEPHLVLDTLRDLKPEVWITGNHDYANAFGVDCKCGEKTHDLSVYTRENITQKLLSKEDLQFLRTLPVKKESKIYGKDYLFVHACPADPLYGYMFDFMPECMRNELGGVITTDYLLFGHTHFPVLGEYNGMVYLNPGSAGQPRDGDPRVSYAIYEDGKFELKRLDYPVERTIEKLRKIIDRKDYLERLISILFHGKV</sequence>